<evidence type="ECO:0000313" key="2">
    <source>
        <dbReference type="Proteomes" id="UP000463470"/>
    </source>
</evidence>
<keyword evidence="2" id="KW-1185">Reference proteome</keyword>
<organism evidence="1 2">
    <name type="scientific">Heliomicrobium undosum</name>
    <dbReference type="NCBI Taxonomy" id="121734"/>
    <lineage>
        <taxon>Bacteria</taxon>
        <taxon>Bacillati</taxon>
        <taxon>Bacillota</taxon>
        <taxon>Clostridia</taxon>
        <taxon>Eubacteriales</taxon>
        <taxon>Heliobacteriaceae</taxon>
        <taxon>Heliomicrobium</taxon>
    </lineage>
</organism>
<evidence type="ECO:0000313" key="1">
    <source>
        <dbReference type="EMBL" id="MZP28701.1"/>
    </source>
</evidence>
<dbReference type="Pfam" id="PF12224">
    <property type="entry name" value="Amidoligase_2"/>
    <property type="match status" value="1"/>
</dbReference>
<dbReference type="PANTHER" id="PTHR36847:SF1">
    <property type="entry name" value="AMIDOLIGASE ENZYME"/>
    <property type="match status" value="1"/>
</dbReference>
<protein>
    <recommendedName>
        <fullName evidence="3">Amidoligase enzyme</fullName>
    </recommendedName>
</protein>
<accession>A0A845L718</accession>
<dbReference type="OrthoDB" id="5380364at2"/>
<name>A0A845L718_9FIRM</name>
<dbReference type="PANTHER" id="PTHR36847">
    <property type="entry name" value="AMIDOLIGASE ENZYME"/>
    <property type="match status" value="1"/>
</dbReference>
<dbReference type="EMBL" id="WXEY01000002">
    <property type="protein sequence ID" value="MZP28701.1"/>
    <property type="molecule type" value="Genomic_DNA"/>
</dbReference>
<sequence length="279" mass="32177">MQRSTLNPNRTFGVEIEFFGVRYDRVIEALTAEGIDVKHESYNHTTRRHWKLVYDSSVNKTGTGNSEGGHELVSPILKGKEGLAELGRVLAILTAIGAKVDKTCGFHVHHGANDLNLDGFKNLFAMYYKFEKWIDMLVPPSRRGNFNRYCKSIEQTQIDQMAAATTMNQLGGIFQSRYIKLNFQSFWVHGTIEFRQHGGTLEPNKGIQWVTFTQAMVERAMEQKIRVTHDRDAVDLDKQERRFRRMIFGDYKAGCLDNEYGQAFVFQTERRQHFQSRVA</sequence>
<proteinExistence type="predicted"/>
<dbReference type="AlphaFoldDB" id="A0A845L718"/>
<dbReference type="Proteomes" id="UP000463470">
    <property type="component" value="Unassembled WGS sequence"/>
</dbReference>
<comment type="caution">
    <text evidence="1">The sequence shown here is derived from an EMBL/GenBank/DDBJ whole genome shotgun (WGS) entry which is preliminary data.</text>
</comment>
<evidence type="ECO:0008006" key="3">
    <source>
        <dbReference type="Google" id="ProtNLM"/>
    </source>
</evidence>
<dbReference type="RefSeq" id="WP_161254678.1">
    <property type="nucleotide sequence ID" value="NZ_WXEY01000002.1"/>
</dbReference>
<reference evidence="1 2" key="1">
    <citation type="submission" date="2020-01" db="EMBL/GenBank/DDBJ databases">
        <title>Whole-genome sequence of Heliobacterium undosum DSM 13378.</title>
        <authorList>
            <person name="Kyndt J.A."/>
            <person name="Meyer T.E."/>
        </authorList>
    </citation>
    <scope>NUCLEOTIDE SEQUENCE [LARGE SCALE GENOMIC DNA]</scope>
    <source>
        <strain evidence="1 2">DSM 13378</strain>
    </source>
</reference>
<gene>
    <name evidence="1" type="ORF">GTO91_03075</name>
</gene>
<dbReference type="InterPro" id="IPR022025">
    <property type="entry name" value="Amidoligase_2"/>
</dbReference>